<dbReference type="InterPro" id="IPR011032">
    <property type="entry name" value="GroES-like_sf"/>
</dbReference>
<keyword evidence="3" id="KW-0479">Metal-binding</keyword>
<evidence type="ECO:0000256" key="1">
    <source>
        <dbReference type="ARBA" id="ARBA00001947"/>
    </source>
</evidence>
<dbReference type="Proteomes" id="UP000675554">
    <property type="component" value="Unassembled WGS sequence"/>
</dbReference>
<dbReference type="AlphaFoldDB" id="A0A8T4J5I6"/>
<keyword evidence="4" id="KW-0862">Zinc</keyword>
<evidence type="ECO:0000256" key="5">
    <source>
        <dbReference type="ARBA" id="ARBA00023027"/>
    </source>
</evidence>
<dbReference type="PANTHER" id="PTHR42813:SF3">
    <property type="entry name" value="GLUTATHIONE-INDEPENDENT FORMALDEHYDE DEHYDROGENASE"/>
    <property type="match status" value="1"/>
</dbReference>
<evidence type="ECO:0000256" key="3">
    <source>
        <dbReference type="ARBA" id="ARBA00022723"/>
    </source>
</evidence>
<organism evidence="6 7">
    <name type="scientific">Streptomyces daliensis</name>
    <dbReference type="NCBI Taxonomy" id="299421"/>
    <lineage>
        <taxon>Bacteria</taxon>
        <taxon>Bacillati</taxon>
        <taxon>Actinomycetota</taxon>
        <taxon>Actinomycetes</taxon>
        <taxon>Kitasatosporales</taxon>
        <taxon>Streptomycetaceae</taxon>
        <taxon>Streptomyces</taxon>
    </lineage>
</organism>
<feature type="non-terminal residue" evidence="6">
    <location>
        <position position="44"/>
    </location>
</feature>
<evidence type="ECO:0000256" key="2">
    <source>
        <dbReference type="ARBA" id="ARBA00008072"/>
    </source>
</evidence>
<dbReference type="Gene3D" id="3.90.180.10">
    <property type="entry name" value="Medium-chain alcohol dehydrogenases, catalytic domain"/>
    <property type="match status" value="1"/>
</dbReference>
<proteinExistence type="inferred from homology"/>
<evidence type="ECO:0000256" key="4">
    <source>
        <dbReference type="ARBA" id="ARBA00022833"/>
    </source>
</evidence>
<dbReference type="SUPFAM" id="SSF50129">
    <property type="entry name" value="GroES-like"/>
    <property type="match status" value="1"/>
</dbReference>
<comment type="similarity">
    <text evidence="2">Belongs to the zinc-containing alcohol dehydrogenase family.</text>
</comment>
<dbReference type="EMBL" id="JAGSMN010002397">
    <property type="protein sequence ID" value="MBR7679205.1"/>
    <property type="molecule type" value="Genomic_DNA"/>
</dbReference>
<evidence type="ECO:0000313" key="6">
    <source>
        <dbReference type="EMBL" id="MBR7679205.1"/>
    </source>
</evidence>
<comment type="cofactor">
    <cofactor evidence="1">
        <name>Zn(2+)</name>
        <dbReference type="ChEBI" id="CHEBI:29105"/>
    </cofactor>
</comment>
<dbReference type="PANTHER" id="PTHR42813">
    <property type="entry name" value="ZINC-TYPE ALCOHOL DEHYDROGENASE-LIKE"/>
    <property type="match status" value="1"/>
</dbReference>
<evidence type="ECO:0000313" key="7">
    <source>
        <dbReference type="Proteomes" id="UP000675554"/>
    </source>
</evidence>
<keyword evidence="7" id="KW-1185">Reference proteome</keyword>
<name>A0A8T4J5I6_9ACTN</name>
<reference evidence="6" key="1">
    <citation type="submission" date="2021-04" db="EMBL/GenBank/DDBJ databases">
        <title>Sequencing of actinobacteria type strains.</title>
        <authorList>
            <person name="Nguyen G.-S."/>
            <person name="Wentzel A."/>
        </authorList>
    </citation>
    <scope>NUCLEOTIDE SEQUENCE</scope>
    <source>
        <strain evidence="6">DSM 42095</strain>
    </source>
</reference>
<protein>
    <submittedName>
        <fullName evidence="6">Aldehyde dehydrogenase</fullName>
    </submittedName>
</protein>
<gene>
    <name evidence="6" type="ORF">KDA82_41015</name>
</gene>
<keyword evidence="5" id="KW-0520">NAD</keyword>
<comment type="caution">
    <text evidence="6">The sequence shown here is derived from an EMBL/GenBank/DDBJ whole genome shotgun (WGS) entry which is preliminary data.</text>
</comment>
<sequence>MKAVVYKEPFTVAVEEVDKPSIQHPNDVIVRVSSTAICVSDLHM</sequence>
<dbReference type="GO" id="GO:0046872">
    <property type="term" value="F:metal ion binding"/>
    <property type="evidence" value="ECO:0007669"/>
    <property type="project" value="UniProtKB-KW"/>
</dbReference>
<accession>A0A8T4J5I6</accession>